<feature type="transmembrane region" description="Helical" evidence="2">
    <location>
        <begin position="12"/>
        <end position="34"/>
    </location>
</feature>
<feature type="coiled-coil region" evidence="1">
    <location>
        <begin position="60"/>
        <end position="90"/>
    </location>
</feature>
<name>F6B6S1_DESCC</name>
<reference evidence="3 4" key="1">
    <citation type="submission" date="2011-05" db="EMBL/GenBank/DDBJ databases">
        <title>Complete sequence of Desulfotomaculum carboxydivorans CO-1-SRB.</title>
        <authorList>
            <consortium name="US DOE Joint Genome Institute"/>
            <person name="Lucas S."/>
            <person name="Han J."/>
            <person name="Lapidus A."/>
            <person name="Cheng J.-F."/>
            <person name="Goodwin L."/>
            <person name="Pitluck S."/>
            <person name="Peters L."/>
            <person name="Mikhailova N."/>
            <person name="Lu M."/>
            <person name="Han C."/>
            <person name="Tapia R."/>
            <person name="Land M."/>
            <person name="Hauser L."/>
            <person name="Kyrpides N."/>
            <person name="Ivanova N."/>
            <person name="Pagani I."/>
            <person name="Stams A."/>
            <person name="Plugge C."/>
            <person name="Muyzer G."/>
            <person name="Kuever J."/>
            <person name="Parshina S."/>
            <person name="Ivanova A."/>
            <person name="Nazina T."/>
            <person name="Woyke T."/>
        </authorList>
    </citation>
    <scope>NUCLEOTIDE SEQUENCE [LARGE SCALE GENOMIC DNA]</scope>
    <source>
        <strain evidence="4">DSM 14880 / VKM B-2319 / CO-1-SRB</strain>
    </source>
</reference>
<evidence type="ECO:0008006" key="5">
    <source>
        <dbReference type="Google" id="ProtNLM"/>
    </source>
</evidence>
<dbReference type="STRING" id="868595.Desca_2735"/>
<dbReference type="RefSeq" id="WP_013810922.1">
    <property type="nucleotide sequence ID" value="NC_015565.1"/>
</dbReference>
<organism evidence="3 4">
    <name type="scientific">Desulfotomaculum nigrificans (strain DSM 14880 / VKM B-2319 / CO-1-SRB)</name>
    <name type="common">Desulfotomaculum carboxydivorans</name>
    <dbReference type="NCBI Taxonomy" id="868595"/>
    <lineage>
        <taxon>Bacteria</taxon>
        <taxon>Bacillati</taxon>
        <taxon>Bacillota</taxon>
        <taxon>Clostridia</taxon>
        <taxon>Eubacteriales</taxon>
        <taxon>Desulfotomaculaceae</taxon>
        <taxon>Desulfotomaculum</taxon>
    </lineage>
</organism>
<dbReference type="InterPro" id="IPR027981">
    <property type="entry name" value="DUF4446"/>
</dbReference>
<dbReference type="EMBL" id="CP002736">
    <property type="protein sequence ID" value="AEF95552.1"/>
    <property type="molecule type" value="Genomic_DNA"/>
</dbReference>
<dbReference type="KEGG" id="dca:Desca_2735"/>
<keyword evidence="2" id="KW-0472">Membrane</keyword>
<dbReference type="eggNOG" id="COG1196">
    <property type="taxonomic scope" value="Bacteria"/>
</dbReference>
<gene>
    <name evidence="3" type="ordered locus">Desca_2735</name>
</gene>
<keyword evidence="2" id="KW-0812">Transmembrane</keyword>
<protein>
    <recommendedName>
        <fullName evidence="5">DUF4446 domain-containing protein</fullName>
    </recommendedName>
</protein>
<keyword evidence="4" id="KW-1185">Reference proteome</keyword>
<proteinExistence type="predicted"/>
<dbReference type="AlphaFoldDB" id="F6B6S1"/>
<dbReference type="HOGENOM" id="CLU_101313_1_0_9"/>
<evidence type="ECO:0000256" key="2">
    <source>
        <dbReference type="SAM" id="Phobius"/>
    </source>
</evidence>
<dbReference type="Pfam" id="PF14584">
    <property type="entry name" value="DUF4446"/>
    <property type="match status" value="1"/>
</dbReference>
<evidence type="ECO:0000313" key="4">
    <source>
        <dbReference type="Proteomes" id="UP000009226"/>
    </source>
</evidence>
<dbReference type="Proteomes" id="UP000009226">
    <property type="component" value="Chromosome"/>
</dbReference>
<keyword evidence="2" id="KW-1133">Transmembrane helix</keyword>
<accession>F6B6S1</accession>
<sequence>MNNIWQVIEINSSAIILGLSVLVILLLLSQLILYRRFKAVSRRYKLLTRGPSGADLEQILHQYASDVKNLEQLARELAQEQNLIKVQVAESINNIGLVRFNAFENMGSDLSFSLSLLDRKGDGVVLTGLYGRDETRIYAKPVRKGTSDYSLTEEEQQAIKKTMEANLHN</sequence>
<keyword evidence="1" id="KW-0175">Coiled coil</keyword>
<evidence type="ECO:0000313" key="3">
    <source>
        <dbReference type="EMBL" id="AEF95552.1"/>
    </source>
</evidence>
<evidence type="ECO:0000256" key="1">
    <source>
        <dbReference type="SAM" id="Coils"/>
    </source>
</evidence>